<protein>
    <submittedName>
        <fullName evidence="1">Uncharacterized protein</fullName>
    </submittedName>
</protein>
<dbReference type="EMBL" id="CP001739">
    <property type="protein sequence ID" value="ACZ10761.1"/>
    <property type="molecule type" value="Genomic_DNA"/>
</dbReference>
<evidence type="ECO:0000313" key="2">
    <source>
        <dbReference type="Proteomes" id="UP000000845"/>
    </source>
</evidence>
<dbReference type="AlphaFoldDB" id="D1AGP1"/>
<gene>
    <name evidence="1" type="ordered locus">Sterm_3928</name>
</gene>
<sequence length="56" mass="6562">MNKYKEIRKMMIDKDITWNFIIGKSKNYKSSWGLRGAIKNNQKKAIDEVESILEGV</sequence>
<dbReference type="eggNOG" id="ENOG502ZPCB">
    <property type="taxonomic scope" value="Bacteria"/>
</dbReference>
<dbReference type="KEGG" id="str:Sterm_3928"/>
<reference evidence="1 2" key="2">
    <citation type="journal article" date="2010" name="Stand. Genomic Sci.">
        <title>Complete genome sequence of Sebaldella termitidis type strain (NCTC 11300).</title>
        <authorList>
            <person name="Harmon-Smith M."/>
            <person name="Celia L."/>
            <person name="Chertkov O."/>
            <person name="Lapidus A."/>
            <person name="Copeland A."/>
            <person name="Glavina Del Rio T."/>
            <person name="Nolan M."/>
            <person name="Lucas S."/>
            <person name="Tice H."/>
            <person name="Cheng J.F."/>
            <person name="Han C."/>
            <person name="Detter J.C."/>
            <person name="Bruce D."/>
            <person name="Goodwin L."/>
            <person name="Pitluck S."/>
            <person name="Pati A."/>
            <person name="Liolios K."/>
            <person name="Ivanova N."/>
            <person name="Mavromatis K."/>
            <person name="Mikhailova N."/>
            <person name="Chen A."/>
            <person name="Palaniappan K."/>
            <person name="Land M."/>
            <person name="Hauser L."/>
            <person name="Chang Y.J."/>
            <person name="Jeffries C.D."/>
            <person name="Brettin T."/>
            <person name="Goker M."/>
            <person name="Beck B."/>
            <person name="Bristow J."/>
            <person name="Eisen J.A."/>
            <person name="Markowitz V."/>
            <person name="Hugenholtz P."/>
            <person name="Kyrpides N.C."/>
            <person name="Klenk H.P."/>
            <person name="Chen F."/>
        </authorList>
    </citation>
    <scope>NUCLEOTIDE SEQUENCE [LARGE SCALE GENOMIC DNA]</scope>
    <source>
        <strain evidence="2">ATCC 33386 / NCTC 11300</strain>
    </source>
</reference>
<dbReference type="HOGENOM" id="CLU_203883_0_0_0"/>
<dbReference type="Proteomes" id="UP000000845">
    <property type="component" value="Chromosome"/>
</dbReference>
<proteinExistence type="predicted"/>
<dbReference type="RefSeq" id="WP_012863336.1">
    <property type="nucleotide sequence ID" value="NC_013517.1"/>
</dbReference>
<keyword evidence="2" id="KW-1185">Reference proteome</keyword>
<evidence type="ECO:0000313" key="1">
    <source>
        <dbReference type="EMBL" id="ACZ10761.1"/>
    </source>
</evidence>
<dbReference type="STRING" id="526218.Sterm_3928"/>
<reference evidence="2" key="1">
    <citation type="submission" date="2009-09" db="EMBL/GenBank/DDBJ databases">
        <title>The complete chromosome of Sebaldella termitidis ATCC 33386.</title>
        <authorList>
            <consortium name="US DOE Joint Genome Institute (JGI-PGF)"/>
            <person name="Lucas S."/>
            <person name="Copeland A."/>
            <person name="Lapidus A."/>
            <person name="Glavina del Rio T."/>
            <person name="Dalin E."/>
            <person name="Tice H."/>
            <person name="Bruce D."/>
            <person name="Goodwin L."/>
            <person name="Pitluck S."/>
            <person name="Kyrpides N."/>
            <person name="Mavromatis K."/>
            <person name="Ivanova N."/>
            <person name="Mikhailova N."/>
            <person name="Sims D."/>
            <person name="Meincke L."/>
            <person name="Brettin T."/>
            <person name="Detter J.C."/>
            <person name="Han C."/>
            <person name="Larimer F."/>
            <person name="Land M."/>
            <person name="Hauser L."/>
            <person name="Markowitz V."/>
            <person name="Cheng J.F."/>
            <person name="Hugenholtz P."/>
            <person name="Woyke T."/>
            <person name="Wu D."/>
            <person name="Eisen J.A."/>
        </authorList>
    </citation>
    <scope>NUCLEOTIDE SEQUENCE [LARGE SCALE GENOMIC DNA]</scope>
    <source>
        <strain evidence="2">ATCC 33386 / NCTC 11300</strain>
    </source>
</reference>
<name>D1AGP1_SEBTE</name>
<accession>D1AGP1</accession>
<organism evidence="1 2">
    <name type="scientific">Sebaldella termitidis (strain ATCC 33386 / NCTC 11300)</name>
    <dbReference type="NCBI Taxonomy" id="526218"/>
    <lineage>
        <taxon>Bacteria</taxon>
        <taxon>Fusobacteriati</taxon>
        <taxon>Fusobacteriota</taxon>
        <taxon>Fusobacteriia</taxon>
        <taxon>Fusobacteriales</taxon>
        <taxon>Leptotrichiaceae</taxon>
        <taxon>Sebaldella</taxon>
    </lineage>
</organism>